<dbReference type="GO" id="GO:0031047">
    <property type="term" value="P:regulatory ncRNA-mediated gene silencing"/>
    <property type="evidence" value="ECO:0007669"/>
    <property type="project" value="UniProtKB-KW"/>
</dbReference>
<organism evidence="16 17">
    <name type="scientific">Rhizoctonia solani</name>
    <dbReference type="NCBI Taxonomy" id="456999"/>
    <lineage>
        <taxon>Eukaryota</taxon>
        <taxon>Fungi</taxon>
        <taxon>Dikarya</taxon>
        <taxon>Basidiomycota</taxon>
        <taxon>Agaricomycotina</taxon>
        <taxon>Agaricomycetes</taxon>
        <taxon>Cantharellales</taxon>
        <taxon>Ceratobasidiaceae</taxon>
        <taxon>Rhizoctonia</taxon>
    </lineage>
</organism>
<keyword evidence="11" id="KW-0175">Coiled coil</keyword>
<dbReference type="SMART" id="SM00387">
    <property type="entry name" value="HATPase_c"/>
    <property type="match status" value="2"/>
</dbReference>
<feature type="region of interest" description="Disordered" evidence="12">
    <location>
        <begin position="1763"/>
        <end position="1782"/>
    </location>
</feature>
<comment type="catalytic activity">
    <reaction evidence="9">
        <text>ATP + H2O = ADP + phosphate + H(+)</text>
        <dbReference type="Rhea" id="RHEA:13065"/>
        <dbReference type="ChEBI" id="CHEBI:15377"/>
        <dbReference type="ChEBI" id="CHEBI:15378"/>
        <dbReference type="ChEBI" id="CHEBI:30616"/>
        <dbReference type="ChEBI" id="CHEBI:43474"/>
        <dbReference type="ChEBI" id="CHEBI:456216"/>
        <dbReference type="EC" id="3.6.4.13"/>
    </reaction>
</comment>
<dbReference type="InterPro" id="IPR049080">
    <property type="entry name" value="MOV-10-like_beta-barrel"/>
</dbReference>
<dbReference type="InterPro" id="IPR003661">
    <property type="entry name" value="HisK_dim/P_dom"/>
</dbReference>
<dbReference type="GO" id="GO:0006355">
    <property type="term" value="P:regulation of DNA-templated transcription"/>
    <property type="evidence" value="ECO:0007669"/>
    <property type="project" value="InterPro"/>
</dbReference>
<evidence type="ECO:0000256" key="9">
    <source>
        <dbReference type="ARBA" id="ARBA00047984"/>
    </source>
</evidence>
<evidence type="ECO:0000256" key="8">
    <source>
        <dbReference type="ARBA" id="ARBA00023158"/>
    </source>
</evidence>
<dbReference type="GO" id="GO:0000155">
    <property type="term" value="F:phosphorelay sensor kinase activity"/>
    <property type="evidence" value="ECO:0007669"/>
    <property type="project" value="InterPro"/>
</dbReference>
<evidence type="ECO:0000256" key="1">
    <source>
        <dbReference type="ARBA" id="ARBA00005601"/>
    </source>
</evidence>
<feature type="domain" description="Response regulatory" evidence="14">
    <location>
        <begin position="2407"/>
        <end position="2525"/>
    </location>
</feature>
<accession>A0A8H7HKJ4</accession>
<feature type="non-terminal residue" evidence="16">
    <location>
        <position position="2525"/>
    </location>
</feature>
<dbReference type="NCBIfam" id="TIGR00229">
    <property type="entry name" value="sensory_box"/>
    <property type="match status" value="1"/>
</dbReference>
<evidence type="ECO:0000256" key="7">
    <source>
        <dbReference type="ARBA" id="ARBA00022840"/>
    </source>
</evidence>
<comment type="similarity">
    <text evidence="1">Belongs to the DNA2/NAM7 helicase family. SDE3 subfamily.</text>
</comment>
<feature type="compositionally biased region" description="Low complexity" evidence="12">
    <location>
        <begin position="2372"/>
        <end position="2388"/>
    </location>
</feature>
<dbReference type="GO" id="GO:0005694">
    <property type="term" value="C:chromosome"/>
    <property type="evidence" value="ECO:0007669"/>
    <property type="project" value="UniProtKB-ARBA"/>
</dbReference>
<protein>
    <recommendedName>
        <fullName evidence="2">RNA helicase</fullName>
        <ecNumber evidence="2">3.6.4.13</ecNumber>
    </recommendedName>
</protein>
<keyword evidence="8" id="KW-0943">RNA-mediated gene silencing</keyword>
<dbReference type="Pfam" id="PF00072">
    <property type="entry name" value="Response_reg"/>
    <property type="match status" value="2"/>
</dbReference>
<dbReference type="InterPro" id="IPR013767">
    <property type="entry name" value="PAS_fold"/>
</dbReference>
<feature type="domain" description="Histidine kinase" evidence="13">
    <location>
        <begin position="1517"/>
        <end position="1733"/>
    </location>
</feature>
<dbReference type="GO" id="GO:0016787">
    <property type="term" value="F:hydrolase activity"/>
    <property type="evidence" value="ECO:0007669"/>
    <property type="project" value="UniProtKB-KW"/>
</dbReference>
<feature type="compositionally biased region" description="Low complexity" evidence="12">
    <location>
        <begin position="1768"/>
        <end position="1782"/>
    </location>
</feature>
<reference evidence="16" key="1">
    <citation type="submission" date="2020-09" db="EMBL/GenBank/DDBJ databases">
        <title>Comparative genome analyses of four rice-infecting Rhizoctonia solani isolates reveal extensive enrichment of homogalacturonan modification genes.</title>
        <authorList>
            <person name="Lee D.-Y."/>
            <person name="Jeon J."/>
            <person name="Kim K.-T."/>
            <person name="Cheong K."/>
            <person name="Song H."/>
            <person name="Choi G."/>
            <person name="Ko J."/>
            <person name="Opiyo S.O."/>
            <person name="Zuo S."/>
            <person name="Madhav S."/>
            <person name="Lee Y.-H."/>
            <person name="Wang G.-L."/>
        </authorList>
    </citation>
    <scope>NUCLEOTIDE SEQUENCE</scope>
    <source>
        <strain evidence="16">AG1-IA WGL</strain>
    </source>
</reference>
<dbReference type="InterPro" id="IPR041679">
    <property type="entry name" value="DNA2/NAM7-like_C"/>
</dbReference>
<proteinExistence type="inferred from homology"/>
<dbReference type="InterPro" id="IPR041677">
    <property type="entry name" value="DNA2/NAM7_AAA_11"/>
</dbReference>
<dbReference type="SUPFAM" id="SSF55874">
    <property type="entry name" value="ATPase domain of HSP90 chaperone/DNA topoisomerase II/histidine kinase"/>
    <property type="match status" value="2"/>
</dbReference>
<dbReference type="SUPFAM" id="SSF55785">
    <property type="entry name" value="PYP-like sensor domain (PAS domain)"/>
    <property type="match status" value="1"/>
</dbReference>
<dbReference type="FunFam" id="3.40.50.300:FF:000326">
    <property type="entry name" value="P-loop containing nucleoside triphosphate hydrolase"/>
    <property type="match status" value="1"/>
</dbReference>
<keyword evidence="4" id="KW-0547">Nucleotide-binding</keyword>
<dbReference type="SMART" id="SM00091">
    <property type="entry name" value="PAS"/>
    <property type="match status" value="1"/>
</dbReference>
<dbReference type="GO" id="GO:0005524">
    <property type="term" value="F:ATP binding"/>
    <property type="evidence" value="ECO:0007669"/>
    <property type="project" value="UniProtKB-KW"/>
</dbReference>
<evidence type="ECO:0000256" key="12">
    <source>
        <dbReference type="SAM" id="MobiDB-lite"/>
    </source>
</evidence>
<dbReference type="PROSITE" id="PS50110">
    <property type="entry name" value="RESPONSE_REGULATORY"/>
    <property type="match status" value="2"/>
</dbReference>
<dbReference type="Gene3D" id="3.30.565.10">
    <property type="entry name" value="Histidine kinase-like ATPase, C-terminal domain"/>
    <property type="match status" value="2"/>
</dbReference>
<evidence type="ECO:0000313" key="17">
    <source>
        <dbReference type="Proteomes" id="UP000602905"/>
    </source>
</evidence>
<dbReference type="Pfam" id="PF00512">
    <property type="entry name" value="HisKA"/>
    <property type="match status" value="1"/>
</dbReference>
<keyword evidence="7" id="KW-0067">ATP-binding</keyword>
<dbReference type="InterPro" id="IPR011006">
    <property type="entry name" value="CheY-like_superfamily"/>
</dbReference>
<dbReference type="SUPFAM" id="SSF52540">
    <property type="entry name" value="P-loop containing nucleoside triphosphate hydrolases"/>
    <property type="match status" value="1"/>
</dbReference>
<evidence type="ECO:0000256" key="11">
    <source>
        <dbReference type="SAM" id="Coils"/>
    </source>
</evidence>
<evidence type="ECO:0000256" key="6">
    <source>
        <dbReference type="ARBA" id="ARBA00022806"/>
    </source>
</evidence>
<feature type="coiled-coil region" evidence="11">
    <location>
        <begin position="2028"/>
        <end position="2057"/>
    </location>
</feature>
<dbReference type="CDD" id="cd18038">
    <property type="entry name" value="DEXXQc_Helz-like"/>
    <property type="match status" value="1"/>
</dbReference>
<dbReference type="Gene3D" id="3.40.50.300">
    <property type="entry name" value="P-loop containing nucleotide triphosphate hydrolases"/>
    <property type="match status" value="2"/>
</dbReference>
<dbReference type="InterPro" id="IPR026122">
    <property type="entry name" value="MOV-10/SDE3_DEXXQ/H-box"/>
</dbReference>
<dbReference type="InterPro" id="IPR036097">
    <property type="entry name" value="HisK_dim/P_sf"/>
</dbReference>
<dbReference type="InterPro" id="IPR004358">
    <property type="entry name" value="Sig_transdc_His_kin-like_C"/>
</dbReference>
<feature type="modified residue" description="4-aspartylphosphate" evidence="10">
    <location>
        <position position="2467"/>
    </location>
</feature>
<evidence type="ECO:0000256" key="10">
    <source>
        <dbReference type="PROSITE-ProRule" id="PRU00169"/>
    </source>
</evidence>
<dbReference type="EMBL" id="JACYCD010000655">
    <property type="protein sequence ID" value="KAF8689719.1"/>
    <property type="molecule type" value="Genomic_DNA"/>
</dbReference>
<feature type="region of interest" description="Disordered" evidence="12">
    <location>
        <begin position="1031"/>
        <end position="1057"/>
    </location>
</feature>
<evidence type="ECO:0000259" key="14">
    <source>
        <dbReference type="PROSITE" id="PS50110"/>
    </source>
</evidence>
<dbReference type="Pfam" id="PF00989">
    <property type="entry name" value="PAS"/>
    <property type="match status" value="1"/>
</dbReference>
<dbReference type="InterPro" id="IPR027417">
    <property type="entry name" value="P-loop_NTPase"/>
</dbReference>
<comment type="caution">
    <text evidence="16">The sequence shown here is derived from an EMBL/GenBank/DDBJ whole genome shotgun (WGS) entry which is preliminary data.</text>
</comment>
<keyword evidence="6" id="KW-0347">Helicase</keyword>
<sequence>MQARMSSSVGVRRTGGPSCFSVTTILLPVAITPQSSLAAQVYFNPRGQRGQFEDRIEFVFKDQGGTFVITRPVRAIAGTDDLVALAPIAPYQRARRARERDIYQEIINIERDDAIVPQVTYKRRLKVEGIPEDMRALLGRGRIENQIQAFKERYLPEILDIDTFQQHWSNLVHAEHIQAEIDLKEFDMDDITLQRTNNSYRLTVPGLSEKRPSVIVGDRIKLHPHSEPEKVWYMGIVREIETTTVLVAFNRRFPHAPGALYDVQFVLNPVPFQRMIQALNVTPKRLEILFPQVEDVTASSIAVQNLEEPEIELYNHIISSNYEQYNAVSKVVGLPPGSPPFIVFGPPGTGKTVTIVECISQLLNDENVRVLACAPSNSASDLLAQRLIYLRGLQTNELLRLNALWRPRVTLPEDLVEYSLINATGNSFRAPTLEQLGPYRVIVTTCSTAALFHGLGADPGYFTHIFIDEAGQGSEPEVMIPILTMSGPDTNVVLSGDPKQLGPVIRSPVARTLEMNISYLDRLMESPTYDEVTMRGISVVKLLQNFRSHERIISFPNEEFYRNELVAHAPASVADSLLSWNGLASPDFPVVFEAVRGEDMQEEKSPSYFNPHEASLVKEYVQGLLPFIASSRNIGIVTPYKAQVRKIRKLLKDNDIADIDIGSVEQFQGQERQVIIVSTVRSNKDLLSFDLKHTLGFVSNPKRLNVAITRAQSLLVVIGDPLVLGLDALWRRFMYFVYRSGGWKGAPFPWSPDADPDDDPATFDAAERDLRDLLRRATEVGSPKFEIGRGNDCTRQARKIQVTYALFKFGLFPHDIDLHLSQLYPIKALSLKKTNSKDVLLREPDFWNSVSGPTSTTISGSMLASRDLLRHVPLISFLDAYPEPAFILCTNTLPHSSLEFMYGNHALHSILFGHDDTAVLDDQGFFSALISDQDVFWLGDPFGSRSPITPHPSRTVAGDSRKITIRPDWLPRDHTPLDLELTPTPIDLPVIIPGVGSTTHSYVFIASPRRAPMNLLRSEAHTELQLRRDPGLRLSDFPPLPSSSGTRIRSRQSKSESTSWVSQPIPYVGVADLPSRMIETFPWEKTSLGPRESWPMTLKLMIQYLMEKPIPVPQSCIFWSWPDQVMIYNDTYAKMIGSKHPGSFGQVGRIAWGELWDMLIPVSEQCRRGKSTRKNDGGFALVVPVSHPSDLCARPIIFQFADRTPPTRRGISEDGTIGGVWNSTLETTQKVIAERRLSGISELSARMSDARTQEQFGERTMEVLSRNPIDLPFVALYWCEVENVSAIAAPVKYGAPALASTYLRHHTETPTNVKLTLTSSLGIPDGHPIARQVIKYTLDPVTYRPIQVLSEPDNIESPATVTEATPRLSMFGSPMGSVSSTIHLPPTSPTKGMELGIDLSKIFASGTVELIDPLPSQLAQGLDGRGFKDIPRAAALLPINMYSQNRSRHNGRLLPYAVLLVGLNTRRPYDADYASWLEGMAANLSNQLTVVLQREADMKLIEEQERIDKAKTMFFTNVSHELRTPLTLIQAPLEQLAVSEGVSRDLHYKIHLAMRNCKRLKKLVDSIMDMSKLEAGKLVGSFRPVQLGRITADLAALFRSMAEKKGIEYQISCDMEDEPAVYVDLDLWEKIVCNLLSNAFKYTSKGRVGLSVTHDTLFSYVRVSDTGVGIPREHIDAVFERFFRAAEGTGVGLSLTKELVSLHRGHMSLSSQTEQEAPGESGSIFTVTLPHGCVHLPAALIHEGASDMNGISRREMEYWMEFEQPTPSSNASASDEAESATSSTLFFEKEDVVLVVDDNADMRAYIRKIFSPYLTVTEARNGIEALKVAMSQKINLILCDVMMPGMDGPEMLRRLRGERKTRLLPVIFVTASDDANLFGGQADGVVDCISKPFRVRDMLARVHLQLQLGKRRVRLEEDFEVRSHELQVLTDLSPVGIFRVDTNGKLMYVNPAWHQITGFPQERDRDEWIDHSVHPSSKSEMIRIWRACFEQEKSSSMRIQWNSNCWTHVAISPLVSPDGAMLGAFGAITDINEQHRAEEARIALAEEREHIAASKAEDAEAQRQLEVHLELLIDVTSHELRYYTKRRKTAMKHKVQVTEINKQEVVRTNMKGLRDLLHDCKKRNMCYAPTDRMLAELEDDLQAMDSITQCGLAQARIANDVLSLSRIQLNVLSIIPTEFDIKQETSQILMVFRNELMSKDIGFELDLGRGIDIYGLQTISTDRSRYAQIITNLMSNAIRFTDMSTGSRHIKVALELSLDPPSDESCAPPPLRTGRSLSHSSMDFESNDLPVYVYVSVQDSGPGLQKEDLALLFQRFQQGSVSSSIRDLMGGRIEVVSHIGEGAIFRFFIKAAAAAGRIPRPPRPIGIRAKRSSSVQSKGSAVSKSSARSGHRPLPETPNLQNNRPLHVLITEDNKINQTVLARQMKRAGFTYALASNGLEAIQAIDKVDSQTEIPNDLSTRKFDVMDLEMPVLDGFAATREIRRREAVHSLKTRSFIIALTGNARREQVQSARDAGVDDVMIKVR</sequence>
<evidence type="ECO:0000256" key="5">
    <source>
        <dbReference type="ARBA" id="ARBA00022801"/>
    </source>
</evidence>
<evidence type="ECO:0000256" key="2">
    <source>
        <dbReference type="ARBA" id="ARBA00012552"/>
    </source>
</evidence>
<dbReference type="InterPro" id="IPR003594">
    <property type="entry name" value="HATPase_dom"/>
</dbReference>
<feature type="domain" description="Histidine kinase" evidence="13">
    <location>
        <begin position="2156"/>
        <end position="2353"/>
    </location>
</feature>
<evidence type="ECO:0000259" key="15">
    <source>
        <dbReference type="PROSITE" id="PS50112"/>
    </source>
</evidence>
<dbReference type="PANTHER" id="PTHR43547:SF2">
    <property type="entry name" value="HYBRID SIGNAL TRANSDUCTION HISTIDINE KINASE C"/>
    <property type="match status" value="1"/>
</dbReference>
<dbReference type="Gene3D" id="3.40.50.2300">
    <property type="match status" value="2"/>
</dbReference>
<name>A0A8H7HKJ4_9AGAM</name>
<evidence type="ECO:0000256" key="3">
    <source>
        <dbReference type="ARBA" id="ARBA00022553"/>
    </source>
</evidence>
<dbReference type="InterPro" id="IPR001789">
    <property type="entry name" value="Sig_transdc_resp-reg_receiver"/>
</dbReference>
<dbReference type="PRINTS" id="PR00344">
    <property type="entry name" value="BCTRLSENSOR"/>
</dbReference>
<dbReference type="Pfam" id="PF02518">
    <property type="entry name" value="HATPase_c"/>
    <property type="match status" value="2"/>
</dbReference>
<dbReference type="InterPro" id="IPR047187">
    <property type="entry name" value="SF1_C_Upf1"/>
</dbReference>
<dbReference type="SUPFAM" id="SSF52172">
    <property type="entry name" value="CheY-like"/>
    <property type="match status" value="2"/>
</dbReference>
<dbReference type="Gene3D" id="1.10.287.130">
    <property type="match status" value="1"/>
</dbReference>
<dbReference type="PROSITE" id="PS50112">
    <property type="entry name" value="PAS"/>
    <property type="match status" value="1"/>
</dbReference>
<dbReference type="Gene3D" id="3.30.450.20">
    <property type="entry name" value="PAS domain"/>
    <property type="match status" value="1"/>
</dbReference>
<evidence type="ECO:0000313" key="16">
    <source>
        <dbReference type="EMBL" id="KAF8689719.1"/>
    </source>
</evidence>
<dbReference type="FunFam" id="1.10.287.130:FF:000045">
    <property type="entry name" value="Two-component system sensor histidine kinase/response regulator"/>
    <property type="match status" value="1"/>
</dbReference>
<dbReference type="CDD" id="cd17546">
    <property type="entry name" value="REC_hyHK_CKI1_RcsC-like"/>
    <property type="match status" value="1"/>
</dbReference>
<dbReference type="EC" id="3.6.4.13" evidence="2"/>
<dbReference type="Pfam" id="PF13086">
    <property type="entry name" value="AAA_11"/>
    <property type="match status" value="2"/>
</dbReference>
<dbReference type="SUPFAM" id="SSF47384">
    <property type="entry name" value="Homodimeric domain of signal transducing histidine kinase"/>
    <property type="match status" value="1"/>
</dbReference>
<dbReference type="Pfam" id="PF21634">
    <property type="entry name" value="MOV-10_beta-barrel"/>
    <property type="match status" value="1"/>
</dbReference>
<dbReference type="OrthoDB" id="60033at2759"/>
<dbReference type="InterPro" id="IPR036890">
    <property type="entry name" value="HATPase_C_sf"/>
</dbReference>
<feature type="domain" description="Response regulatory" evidence="14">
    <location>
        <begin position="1792"/>
        <end position="1906"/>
    </location>
</feature>
<keyword evidence="16" id="KW-0808">Transferase</keyword>
<dbReference type="GO" id="GO:0003723">
    <property type="term" value="F:RNA binding"/>
    <property type="evidence" value="ECO:0007669"/>
    <property type="project" value="InterPro"/>
</dbReference>
<keyword evidence="3 10" id="KW-0597">Phosphoprotein</keyword>
<dbReference type="PANTHER" id="PTHR43547">
    <property type="entry name" value="TWO-COMPONENT HISTIDINE KINASE"/>
    <property type="match status" value="1"/>
</dbReference>
<dbReference type="InterPro" id="IPR005467">
    <property type="entry name" value="His_kinase_dom"/>
</dbReference>
<dbReference type="SMART" id="SM00448">
    <property type="entry name" value="REC"/>
    <property type="match status" value="2"/>
</dbReference>
<feature type="region of interest" description="Disordered" evidence="12">
    <location>
        <begin position="2362"/>
        <end position="2402"/>
    </location>
</feature>
<dbReference type="InterPro" id="IPR035965">
    <property type="entry name" value="PAS-like_dom_sf"/>
</dbReference>
<dbReference type="SMART" id="SM00388">
    <property type="entry name" value="HisKA"/>
    <property type="match status" value="1"/>
</dbReference>
<feature type="domain" description="PAS" evidence="15">
    <location>
        <begin position="1922"/>
        <end position="1992"/>
    </location>
</feature>
<dbReference type="Pfam" id="PF13087">
    <property type="entry name" value="AAA_12"/>
    <property type="match status" value="1"/>
</dbReference>
<dbReference type="CDD" id="cd00082">
    <property type="entry name" value="HisKA"/>
    <property type="match status" value="1"/>
</dbReference>
<keyword evidence="16" id="KW-0418">Kinase</keyword>
<dbReference type="InterPro" id="IPR000014">
    <property type="entry name" value="PAS"/>
</dbReference>
<dbReference type="CDD" id="cd00130">
    <property type="entry name" value="PAS"/>
    <property type="match status" value="1"/>
</dbReference>
<dbReference type="PROSITE" id="PS50109">
    <property type="entry name" value="HIS_KIN"/>
    <property type="match status" value="2"/>
</dbReference>
<evidence type="ECO:0000256" key="4">
    <source>
        <dbReference type="ARBA" id="ARBA00022741"/>
    </source>
</evidence>
<keyword evidence="5" id="KW-0378">Hydrolase</keyword>
<evidence type="ECO:0000259" key="13">
    <source>
        <dbReference type="PROSITE" id="PS50109"/>
    </source>
</evidence>
<gene>
    <name evidence="16" type="ORF">RHS03_09057</name>
</gene>
<dbReference type="Proteomes" id="UP000602905">
    <property type="component" value="Unassembled WGS sequence"/>
</dbReference>
<dbReference type="GO" id="GO:0032574">
    <property type="term" value="F:5'-3' RNA helicase activity"/>
    <property type="evidence" value="ECO:0007669"/>
    <property type="project" value="InterPro"/>
</dbReference>
<feature type="modified residue" description="4-aspartylphosphate" evidence="10">
    <location>
        <position position="1840"/>
    </location>
</feature>
<dbReference type="CDD" id="cd18808">
    <property type="entry name" value="SF1_C_Upf1"/>
    <property type="match status" value="1"/>
</dbReference>